<accession>A0A8S1H5D5</accession>
<dbReference type="EMBL" id="CAJGYM010000016">
    <property type="protein sequence ID" value="CAD6190597.1"/>
    <property type="molecule type" value="Genomic_DNA"/>
</dbReference>
<evidence type="ECO:0000313" key="2">
    <source>
        <dbReference type="Proteomes" id="UP000835052"/>
    </source>
</evidence>
<protein>
    <submittedName>
        <fullName evidence="1">Uncharacterized protein</fullName>
    </submittedName>
</protein>
<evidence type="ECO:0000313" key="1">
    <source>
        <dbReference type="EMBL" id="CAD6190597.1"/>
    </source>
</evidence>
<name>A0A8S1H5D5_9PELO</name>
<gene>
    <name evidence="1" type="ORF">CAUJ_LOCUS6516</name>
</gene>
<reference evidence="1" key="1">
    <citation type="submission" date="2020-10" db="EMBL/GenBank/DDBJ databases">
        <authorList>
            <person name="Kikuchi T."/>
        </authorList>
    </citation>
    <scope>NUCLEOTIDE SEQUENCE</scope>
    <source>
        <strain evidence="1">NKZ352</strain>
    </source>
</reference>
<proteinExistence type="predicted"/>
<keyword evidence="2" id="KW-1185">Reference proteome</keyword>
<organism evidence="1 2">
    <name type="scientific">Caenorhabditis auriculariae</name>
    <dbReference type="NCBI Taxonomy" id="2777116"/>
    <lineage>
        <taxon>Eukaryota</taxon>
        <taxon>Metazoa</taxon>
        <taxon>Ecdysozoa</taxon>
        <taxon>Nematoda</taxon>
        <taxon>Chromadorea</taxon>
        <taxon>Rhabditida</taxon>
        <taxon>Rhabditina</taxon>
        <taxon>Rhabditomorpha</taxon>
        <taxon>Rhabditoidea</taxon>
        <taxon>Rhabditidae</taxon>
        <taxon>Peloderinae</taxon>
        <taxon>Caenorhabditis</taxon>
    </lineage>
</organism>
<dbReference type="AlphaFoldDB" id="A0A8S1H5D5"/>
<comment type="caution">
    <text evidence="1">The sequence shown here is derived from an EMBL/GenBank/DDBJ whole genome shotgun (WGS) entry which is preliminary data.</text>
</comment>
<sequence length="87" mass="10466">MGLRDQTPSLRLRRKTDKRKQCAADSINREQACASGLVRAIQRRCYDYMIRFRRPYQCHLDSKESENQRPGNIVQQHYFKNCQFEKK</sequence>
<dbReference type="Proteomes" id="UP000835052">
    <property type="component" value="Unassembled WGS sequence"/>
</dbReference>